<evidence type="ECO:0000259" key="2">
    <source>
        <dbReference type="Pfam" id="PF18962"/>
    </source>
</evidence>
<keyword evidence="4" id="KW-1185">Reference proteome</keyword>
<evidence type="ECO:0000313" key="4">
    <source>
        <dbReference type="Proteomes" id="UP000760545"/>
    </source>
</evidence>
<evidence type="ECO:0000313" key="3">
    <source>
        <dbReference type="EMBL" id="NJX16094.1"/>
    </source>
</evidence>
<dbReference type="Pfam" id="PF18962">
    <property type="entry name" value="Por_Secre_tail"/>
    <property type="match status" value="1"/>
</dbReference>
<keyword evidence="1" id="KW-0732">Signal</keyword>
<gene>
    <name evidence="3" type="ORF">HC176_11415</name>
</gene>
<evidence type="ECO:0000256" key="1">
    <source>
        <dbReference type="ARBA" id="ARBA00022729"/>
    </source>
</evidence>
<dbReference type="Proteomes" id="UP000760545">
    <property type="component" value="Unassembled WGS sequence"/>
</dbReference>
<organism evidence="3 4">
    <name type="scientific">Tamlana crocina</name>
    <dbReference type="NCBI Taxonomy" id="393006"/>
    <lineage>
        <taxon>Bacteria</taxon>
        <taxon>Pseudomonadati</taxon>
        <taxon>Bacteroidota</taxon>
        <taxon>Flavobacteriia</taxon>
        <taxon>Flavobacteriales</taxon>
        <taxon>Flavobacteriaceae</taxon>
        <taxon>Tamlana</taxon>
    </lineage>
</organism>
<reference evidence="3 4" key="1">
    <citation type="submission" date="2020-03" db="EMBL/GenBank/DDBJ databases">
        <title>Tamlana sp. nov, isolated from XXX.</title>
        <authorList>
            <person name="Cao W.R."/>
        </authorList>
    </citation>
    <scope>NUCLEOTIDE SEQUENCE [LARGE SCALE GENOMIC DNA]</scope>
    <source>
        <strain evidence="3 4">HST1-43</strain>
    </source>
</reference>
<name>A0ABX1DG97_9FLAO</name>
<accession>A0ABX1DG97</accession>
<comment type="caution">
    <text evidence="3">The sequence shown here is derived from an EMBL/GenBank/DDBJ whole genome shotgun (WGS) entry which is preliminary data.</text>
</comment>
<dbReference type="EMBL" id="JAAVJS010000015">
    <property type="protein sequence ID" value="NJX16094.1"/>
    <property type="molecule type" value="Genomic_DNA"/>
</dbReference>
<feature type="domain" description="Secretion system C-terminal sorting" evidence="2">
    <location>
        <begin position="160"/>
        <end position="227"/>
    </location>
</feature>
<protein>
    <submittedName>
        <fullName evidence="3">T9SS type A sorting domain-containing protein</fullName>
    </submittedName>
</protein>
<sequence>MKTNIQTLLIVMCCYSVFGQITFNGCHDLFENQDYIFSYVETDATGRNVYTTIPVDGEQSCGGIGTCEFKIKWNDVDSVWEFTADDGNGDFVSPYVIYTNTIASSPNPPSLVLGTWIENSSITDSGCGGNLSPSNAVLTGDVQDEELSMADSAVAYMVRVYPMPAKHSIQIKTTVNIDSLVLFDVFGKAVVRQFSAIDNVDVSGLKSGVYFLKIETRQGNVLKKITVK</sequence>
<dbReference type="InterPro" id="IPR026444">
    <property type="entry name" value="Secre_tail"/>
</dbReference>
<proteinExistence type="predicted"/>
<dbReference type="RefSeq" id="WP_167918407.1">
    <property type="nucleotide sequence ID" value="NZ_JAAVJS010000015.1"/>
</dbReference>
<dbReference type="NCBIfam" id="TIGR04183">
    <property type="entry name" value="Por_Secre_tail"/>
    <property type="match status" value="1"/>
</dbReference>